<proteinExistence type="predicted"/>
<dbReference type="PANTHER" id="PTHR33221:SF2">
    <property type="entry name" value="TRANSCRIPTIONAL REGULATOR"/>
    <property type="match status" value="1"/>
</dbReference>
<protein>
    <submittedName>
        <fullName evidence="1">Iron sulfur cluster assembly transcriptional regulator (SufA)</fullName>
    </submittedName>
</protein>
<name>A0A1K0JJR2_CUPNE</name>
<dbReference type="EMBL" id="FMSH01000378">
    <property type="protein sequence ID" value="SCU85054.1"/>
    <property type="molecule type" value="Genomic_DNA"/>
</dbReference>
<dbReference type="InterPro" id="IPR000944">
    <property type="entry name" value="Tscrpt_reg_Rrf2"/>
</dbReference>
<dbReference type="SUPFAM" id="SSF46785">
    <property type="entry name" value="Winged helix' DNA-binding domain"/>
    <property type="match status" value="1"/>
</dbReference>
<dbReference type="InterPro" id="IPR014290">
    <property type="entry name" value="SUF_FeS_clus_asmbl_reg"/>
</dbReference>
<dbReference type="GO" id="GO:0003700">
    <property type="term" value="F:DNA-binding transcription factor activity"/>
    <property type="evidence" value="ECO:0007669"/>
    <property type="project" value="TreeGrafter"/>
</dbReference>
<dbReference type="RefSeq" id="WP_340527837.1">
    <property type="nucleotide sequence ID" value="NZ_FMSH01000378.1"/>
</dbReference>
<dbReference type="InterPro" id="IPR036390">
    <property type="entry name" value="WH_DNA-bd_sf"/>
</dbReference>
<dbReference type="PANTHER" id="PTHR33221">
    <property type="entry name" value="WINGED HELIX-TURN-HELIX TRANSCRIPTIONAL REGULATOR, RRF2 FAMILY"/>
    <property type="match status" value="1"/>
</dbReference>
<dbReference type="GO" id="GO:0005829">
    <property type="term" value="C:cytosol"/>
    <property type="evidence" value="ECO:0007669"/>
    <property type="project" value="TreeGrafter"/>
</dbReference>
<dbReference type="InterPro" id="IPR036388">
    <property type="entry name" value="WH-like_DNA-bd_sf"/>
</dbReference>
<dbReference type="NCBIfam" id="TIGR00738">
    <property type="entry name" value="rrf2_super"/>
    <property type="match status" value="1"/>
</dbReference>
<organism evidence="1">
    <name type="scientific">Cupriavidus necator</name>
    <name type="common">Alcaligenes eutrophus</name>
    <name type="synonym">Ralstonia eutropha</name>
    <dbReference type="NCBI Taxonomy" id="106590"/>
    <lineage>
        <taxon>Bacteria</taxon>
        <taxon>Pseudomonadati</taxon>
        <taxon>Pseudomonadota</taxon>
        <taxon>Betaproteobacteria</taxon>
        <taxon>Burkholderiales</taxon>
        <taxon>Burkholderiaceae</taxon>
        <taxon>Cupriavidus</taxon>
    </lineage>
</organism>
<reference evidence="1" key="1">
    <citation type="submission" date="2016-09" db="EMBL/GenBank/DDBJ databases">
        <authorList>
            <person name="Capua I."/>
            <person name="De Benedictis P."/>
            <person name="Joannis T."/>
            <person name="Lombin L.H."/>
            <person name="Cattoli G."/>
        </authorList>
    </citation>
    <scope>NUCLEOTIDE SEQUENCE</scope>
    <source>
        <strain evidence="1">B9</strain>
    </source>
</reference>
<dbReference type="PROSITE" id="PS51197">
    <property type="entry name" value="HTH_RRF2_2"/>
    <property type="match status" value="1"/>
</dbReference>
<dbReference type="NCBIfam" id="TIGR02944">
    <property type="entry name" value="suf_reg_Xantho"/>
    <property type="match status" value="1"/>
</dbReference>
<dbReference type="Pfam" id="PF02082">
    <property type="entry name" value="Rrf2"/>
    <property type="match status" value="1"/>
</dbReference>
<evidence type="ECO:0000313" key="1">
    <source>
        <dbReference type="EMBL" id="SCU85054.1"/>
    </source>
</evidence>
<dbReference type="AlphaFoldDB" id="A0A1K0JJR2"/>
<dbReference type="Gene3D" id="1.10.10.10">
    <property type="entry name" value="Winged helix-like DNA-binding domain superfamily/Winged helix DNA-binding domain"/>
    <property type="match status" value="1"/>
</dbReference>
<accession>A0A1K0JJR2</accession>
<sequence>MLRLSKLTDYGTVIMTHLARDPGRIYSAAEVAAAIGVTVPTASKILKMLARHHLLASLRGANGGYLLARPPEQISIAQVIDAMEGPAGMTECSVAAGLCAQEGLCAIRANWQSINRVIFSALNGVTLADMAQPVLHPVDIGALHARRANGPQADIL</sequence>
<gene>
    <name evidence="1" type="ORF">CNECB9_4390018</name>
</gene>